<sequence>MRALKCAAQEQEHEDLQKHSLHVAVLFGDTISLHKTEDESTMNQCNSRLPADTLLEITSVPSNQAGKRQATCQEAFSRRLVANDNSIRTMKPTGIVQTCNFREQAGGHVGRSLRNRQRAGNAERAMIRPPKILSVGGAGWLHRPNRVPSRGDAGTTFVTDQTCCLMSLDNTQPRGRPMIPPGFLVFPSPRRILCFAASFDLSGALVPVMLPTPPPSPLACAYDPAGPTCSPEDRIGHVLADCIQLRRIIGTGAYGVVYEAVDLNTGATYAVKALNKLGLDARQRTFQQRELELHHAASAHPNVLSMLKILDSPDCTYVVLEYCSNGDLFSNITEKGHYVGNDMLARAAFLQILDAVEYCHSLGIYHRDLKPENILVTDNGTTIKLADFGLATKEATSSDFGCGSTFYMSPECQQPAPKPYSWYHTAPNDVWSLGVILVNLTCGRNPWKRASPDDSTFNAFLNDSAFLQTILPLTDDLDSILRRIFETDPTKRITIPELRRQIMLCPRFTLNSAAASPAMSAVSFSDYESDYSSGQSSRSSFEDFRLSPETPATPPEQCEEQIYQPATSDYACYRPYHQPSPAPVASKAAQYTSSWPAWIPSNSFMPAFNLAQKHMSISPFLNTNRMPACHQRQSRSPMGKLPVYSCATFCELLTCNPRAAYGRQASELLRTTLSGLRAKDSLPFAVARMPVTPVHVHGRNSAVFATVDEKSSLWSSAGPIAAGGNGQVHAHWSRASACTRNADRKQALQSGVHSRTAKFLCGRPYWTLITHILGAPKSYSDMTDIPEGRSRTIRDRCLSISKAQEARNARREAYCVLRGLDFGRLVKWWRMSNERLGRLEASSDLRCPQVLMQSILLHAAGQHSEDATRVRVVSSHGQLTASVLPPFPHAHHTPRTLIPAYRLAPAATIFSHPRFLPRQRWSC</sequence>
<evidence type="ECO:0000256" key="5">
    <source>
        <dbReference type="PROSITE-ProRule" id="PRU10141"/>
    </source>
</evidence>
<proteinExistence type="predicted"/>
<evidence type="ECO:0000259" key="7">
    <source>
        <dbReference type="PROSITE" id="PS50011"/>
    </source>
</evidence>
<dbReference type="SUPFAM" id="SSF56112">
    <property type="entry name" value="Protein kinase-like (PK-like)"/>
    <property type="match status" value="1"/>
</dbReference>
<dbReference type="InterPro" id="IPR017441">
    <property type="entry name" value="Protein_kinase_ATP_BS"/>
</dbReference>
<protein>
    <recommendedName>
        <fullName evidence="7">Protein kinase domain-containing protein</fullName>
    </recommendedName>
</protein>
<keyword evidence="1" id="KW-0808">Transferase</keyword>
<dbReference type="GO" id="GO:0004674">
    <property type="term" value="F:protein serine/threonine kinase activity"/>
    <property type="evidence" value="ECO:0007669"/>
    <property type="project" value="TreeGrafter"/>
</dbReference>
<dbReference type="AlphaFoldDB" id="A0A5N6KQI3"/>
<feature type="domain" description="Protein kinase" evidence="7">
    <location>
        <begin position="243"/>
        <end position="504"/>
    </location>
</feature>
<dbReference type="GO" id="GO:0005737">
    <property type="term" value="C:cytoplasm"/>
    <property type="evidence" value="ECO:0007669"/>
    <property type="project" value="TreeGrafter"/>
</dbReference>
<keyword evidence="2 5" id="KW-0547">Nucleotide-binding</keyword>
<name>A0A5N6KQI3_9ROSI</name>
<accession>A0A5N6KQI3</accession>
<dbReference type="PROSITE" id="PS00107">
    <property type="entry name" value="PROTEIN_KINASE_ATP"/>
    <property type="match status" value="1"/>
</dbReference>
<dbReference type="Pfam" id="PF00069">
    <property type="entry name" value="Pkinase"/>
    <property type="match status" value="1"/>
</dbReference>
<dbReference type="InterPro" id="IPR008271">
    <property type="entry name" value="Ser/Thr_kinase_AS"/>
</dbReference>
<dbReference type="GO" id="GO:0035556">
    <property type="term" value="P:intracellular signal transduction"/>
    <property type="evidence" value="ECO:0007669"/>
    <property type="project" value="TreeGrafter"/>
</dbReference>
<dbReference type="PROSITE" id="PS50011">
    <property type="entry name" value="PROTEIN_KINASE_DOM"/>
    <property type="match status" value="1"/>
</dbReference>
<dbReference type="PANTHER" id="PTHR24346">
    <property type="entry name" value="MAP/MICROTUBULE AFFINITY-REGULATING KINASE"/>
    <property type="match status" value="1"/>
</dbReference>
<evidence type="ECO:0000256" key="1">
    <source>
        <dbReference type="ARBA" id="ARBA00022679"/>
    </source>
</evidence>
<evidence type="ECO:0000313" key="8">
    <source>
        <dbReference type="EMBL" id="KAB8338778.1"/>
    </source>
</evidence>
<dbReference type="PANTHER" id="PTHR24346:SF30">
    <property type="entry name" value="MATERNAL EMBRYONIC LEUCINE ZIPPER KINASE"/>
    <property type="match status" value="1"/>
</dbReference>
<dbReference type="GO" id="GO:0005524">
    <property type="term" value="F:ATP binding"/>
    <property type="evidence" value="ECO:0007669"/>
    <property type="project" value="UniProtKB-UniRule"/>
</dbReference>
<reference evidence="8 9" key="1">
    <citation type="submission" date="2019-06" db="EMBL/GenBank/DDBJ databases">
        <title>A chromosomal-level reference genome of Carpinus fangiana (Coryloideae, Betulaceae).</title>
        <authorList>
            <person name="Yang X."/>
            <person name="Wang Z."/>
            <person name="Zhang L."/>
            <person name="Hao G."/>
            <person name="Liu J."/>
            <person name="Yang Y."/>
        </authorList>
    </citation>
    <scope>NUCLEOTIDE SEQUENCE [LARGE SCALE GENOMIC DNA]</scope>
    <source>
        <strain evidence="8">Cfa_2016G</strain>
        <tissue evidence="8">Leaf</tissue>
    </source>
</reference>
<evidence type="ECO:0000256" key="6">
    <source>
        <dbReference type="SAM" id="MobiDB-lite"/>
    </source>
</evidence>
<dbReference type="SMART" id="SM00220">
    <property type="entry name" value="S_TKc"/>
    <property type="match status" value="1"/>
</dbReference>
<dbReference type="CDD" id="cd13993">
    <property type="entry name" value="STKc_Pat1_like"/>
    <property type="match status" value="1"/>
</dbReference>
<dbReference type="InterPro" id="IPR011009">
    <property type="entry name" value="Kinase-like_dom_sf"/>
</dbReference>
<evidence type="ECO:0000256" key="3">
    <source>
        <dbReference type="ARBA" id="ARBA00022777"/>
    </source>
</evidence>
<evidence type="ECO:0000256" key="4">
    <source>
        <dbReference type="ARBA" id="ARBA00022840"/>
    </source>
</evidence>
<feature type="binding site" evidence="5">
    <location>
        <position position="272"/>
    </location>
    <ligand>
        <name>ATP</name>
        <dbReference type="ChEBI" id="CHEBI:30616"/>
    </ligand>
</feature>
<organism evidence="8 9">
    <name type="scientific">Carpinus fangiana</name>
    <dbReference type="NCBI Taxonomy" id="176857"/>
    <lineage>
        <taxon>Eukaryota</taxon>
        <taxon>Viridiplantae</taxon>
        <taxon>Streptophyta</taxon>
        <taxon>Embryophyta</taxon>
        <taxon>Tracheophyta</taxon>
        <taxon>Spermatophyta</taxon>
        <taxon>Magnoliopsida</taxon>
        <taxon>eudicotyledons</taxon>
        <taxon>Gunneridae</taxon>
        <taxon>Pentapetalae</taxon>
        <taxon>rosids</taxon>
        <taxon>fabids</taxon>
        <taxon>Fagales</taxon>
        <taxon>Betulaceae</taxon>
        <taxon>Carpinus</taxon>
    </lineage>
</organism>
<gene>
    <name evidence="8" type="ORF">FH972_021723</name>
</gene>
<dbReference type="Proteomes" id="UP000327013">
    <property type="component" value="Unassembled WGS sequence"/>
</dbReference>
<dbReference type="Gene3D" id="1.10.510.10">
    <property type="entry name" value="Transferase(Phosphotransferase) domain 1"/>
    <property type="match status" value="1"/>
</dbReference>
<dbReference type="PROSITE" id="PS00108">
    <property type="entry name" value="PROTEIN_KINASE_ST"/>
    <property type="match status" value="1"/>
</dbReference>
<dbReference type="InterPro" id="IPR000719">
    <property type="entry name" value="Prot_kinase_dom"/>
</dbReference>
<feature type="region of interest" description="Disordered" evidence="6">
    <location>
        <begin position="535"/>
        <end position="557"/>
    </location>
</feature>
<evidence type="ECO:0000256" key="2">
    <source>
        <dbReference type="ARBA" id="ARBA00022741"/>
    </source>
</evidence>
<evidence type="ECO:0000313" key="9">
    <source>
        <dbReference type="Proteomes" id="UP000327013"/>
    </source>
</evidence>
<keyword evidence="9" id="KW-1185">Reference proteome</keyword>
<keyword evidence="3" id="KW-0418">Kinase</keyword>
<keyword evidence="4 5" id="KW-0067">ATP-binding</keyword>
<dbReference type="OrthoDB" id="1935809at2759"/>
<comment type="caution">
    <text evidence="8">The sequence shown here is derived from an EMBL/GenBank/DDBJ whole genome shotgun (WGS) entry which is preliminary data.</text>
</comment>
<dbReference type="EMBL" id="VIBQ01000010">
    <property type="protein sequence ID" value="KAB8338778.1"/>
    <property type="molecule type" value="Genomic_DNA"/>
</dbReference>
<dbReference type="FunFam" id="1.10.510.10:FF:000549">
    <property type="entry name" value="Protein serine/threonine kinase (Ran1), putative"/>
    <property type="match status" value="1"/>
</dbReference>